<dbReference type="EMBL" id="JADHEC010000034">
    <property type="protein sequence ID" value="MBF2709525.1"/>
    <property type="molecule type" value="Genomic_DNA"/>
</dbReference>
<evidence type="ECO:0000313" key="4">
    <source>
        <dbReference type="Proteomes" id="UP000646211"/>
    </source>
</evidence>
<organism evidence="3 4">
    <name type="scientific">Flavobacterium soyangense</name>
    <dbReference type="NCBI Taxonomy" id="2023265"/>
    <lineage>
        <taxon>Bacteria</taxon>
        <taxon>Pseudomonadati</taxon>
        <taxon>Bacteroidota</taxon>
        <taxon>Flavobacteriia</taxon>
        <taxon>Flavobacteriales</taxon>
        <taxon>Flavobacteriaceae</taxon>
        <taxon>Flavobacterium</taxon>
    </lineage>
</organism>
<dbReference type="InterPro" id="IPR011006">
    <property type="entry name" value="CheY-like_superfamily"/>
</dbReference>
<dbReference type="InterPro" id="IPR052893">
    <property type="entry name" value="TCS_response_regulator"/>
</dbReference>
<name>A0A930UFI6_9FLAO</name>
<dbReference type="Pfam" id="PF00072">
    <property type="entry name" value="Response_reg"/>
    <property type="match status" value="1"/>
</dbReference>
<protein>
    <submittedName>
        <fullName evidence="3">Response regulator</fullName>
    </submittedName>
</protein>
<gene>
    <name evidence="3" type="ORF">IR213_13130</name>
</gene>
<accession>A0A930UFI6</accession>
<dbReference type="PROSITE" id="PS50110">
    <property type="entry name" value="RESPONSE_REGULATORY"/>
    <property type="match status" value="1"/>
</dbReference>
<dbReference type="SUPFAM" id="SSF52172">
    <property type="entry name" value="CheY-like"/>
    <property type="match status" value="1"/>
</dbReference>
<evidence type="ECO:0000259" key="2">
    <source>
        <dbReference type="PROSITE" id="PS50110"/>
    </source>
</evidence>
<dbReference type="Proteomes" id="UP000646211">
    <property type="component" value="Unassembled WGS sequence"/>
</dbReference>
<dbReference type="PANTHER" id="PTHR44520:SF2">
    <property type="entry name" value="RESPONSE REGULATOR RCP1"/>
    <property type="match status" value="1"/>
</dbReference>
<sequence>MKKNYTAFIVEDDKIASSIIKKVMKSNNSFSSCKFYLNGLIALDCLKALNSEDDILPSFILLDFIMPVMNGLEFLENIKYLEGINKIPIFMNSSSTELDEYQNFYNYENVKGSFSKPFMAQNLNAILEFIEGNRVE</sequence>
<keyword evidence="1" id="KW-0597">Phosphoprotein</keyword>
<dbReference type="AlphaFoldDB" id="A0A930UFI6"/>
<dbReference type="InterPro" id="IPR001789">
    <property type="entry name" value="Sig_transdc_resp-reg_receiver"/>
</dbReference>
<feature type="modified residue" description="4-aspartylphosphate" evidence="1">
    <location>
        <position position="63"/>
    </location>
</feature>
<dbReference type="Gene3D" id="3.40.50.2300">
    <property type="match status" value="1"/>
</dbReference>
<comment type="caution">
    <text evidence="3">The sequence shown here is derived from an EMBL/GenBank/DDBJ whole genome shotgun (WGS) entry which is preliminary data.</text>
</comment>
<dbReference type="SMART" id="SM00448">
    <property type="entry name" value="REC"/>
    <property type="match status" value="1"/>
</dbReference>
<dbReference type="PANTHER" id="PTHR44520">
    <property type="entry name" value="RESPONSE REGULATOR RCP1-RELATED"/>
    <property type="match status" value="1"/>
</dbReference>
<dbReference type="RefSeq" id="WP_194312764.1">
    <property type="nucleotide sequence ID" value="NZ_JADHEC010000034.1"/>
</dbReference>
<evidence type="ECO:0000313" key="3">
    <source>
        <dbReference type="EMBL" id="MBF2709525.1"/>
    </source>
</evidence>
<feature type="domain" description="Response regulatory" evidence="2">
    <location>
        <begin position="6"/>
        <end position="131"/>
    </location>
</feature>
<evidence type="ECO:0000256" key="1">
    <source>
        <dbReference type="PROSITE-ProRule" id="PRU00169"/>
    </source>
</evidence>
<dbReference type="GO" id="GO:0000160">
    <property type="term" value="P:phosphorelay signal transduction system"/>
    <property type="evidence" value="ECO:0007669"/>
    <property type="project" value="InterPro"/>
</dbReference>
<keyword evidence="4" id="KW-1185">Reference proteome</keyword>
<reference evidence="3" key="1">
    <citation type="submission" date="2020-11" db="EMBL/GenBank/DDBJ databases">
        <title>Genome of Flavobacterium soyangense.</title>
        <authorList>
            <person name="Liu Q."/>
            <person name="Xin Y.-H."/>
        </authorList>
    </citation>
    <scope>NUCLEOTIDE SEQUENCE</scope>
    <source>
        <strain evidence="3">CGMCC 1.13493</strain>
    </source>
</reference>
<proteinExistence type="predicted"/>